<dbReference type="InterPro" id="IPR016155">
    <property type="entry name" value="Mopterin_synth/thiamin_S_b"/>
</dbReference>
<dbReference type="AlphaFoldDB" id="L0RBG9"/>
<dbReference type="HOGENOM" id="CLU_174611_3_3_7"/>
<proteinExistence type="predicted"/>
<organism evidence="1 2">
    <name type="scientific">Maridesulfovibrio hydrothermalis AM13 = DSM 14728</name>
    <dbReference type="NCBI Taxonomy" id="1121451"/>
    <lineage>
        <taxon>Bacteria</taxon>
        <taxon>Pseudomonadati</taxon>
        <taxon>Thermodesulfobacteriota</taxon>
        <taxon>Desulfovibrionia</taxon>
        <taxon>Desulfovibrionales</taxon>
        <taxon>Desulfovibrionaceae</taxon>
        <taxon>Maridesulfovibrio</taxon>
    </lineage>
</organism>
<dbReference type="STRING" id="1121451.DESAM_21865"/>
<sequence>MIVTLNGKETEIDDGSSIISLLESKQITPDTVVIELNAEIIPADAFGSTIIKDGDHLEVLRFVGGG</sequence>
<dbReference type="eggNOG" id="COG2104">
    <property type="taxonomic scope" value="Bacteria"/>
</dbReference>
<dbReference type="PANTHER" id="PTHR34472:SF1">
    <property type="entry name" value="SULFUR CARRIER PROTEIN THIS"/>
    <property type="match status" value="1"/>
</dbReference>
<gene>
    <name evidence="1" type="ORF">DESAM_21865</name>
</gene>
<dbReference type="SUPFAM" id="SSF54285">
    <property type="entry name" value="MoaD/ThiS"/>
    <property type="match status" value="1"/>
</dbReference>
<dbReference type="InterPro" id="IPR003749">
    <property type="entry name" value="ThiS/MoaD-like"/>
</dbReference>
<dbReference type="NCBIfam" id="TIGR01683">
    <property type="entry name" value="thiS"/>
    <property type="match status" value="1"/>
</dbReference>
<evidence type="ECO:0000313" key="2">
    <source>
        <dbReference type="Proteomes" id="UP000010808"/>
    </source>
</evidence>
<reference evidence="1 2" key="1">
    <citation type="submission" date="2012-10" db="EMBL/GenBank/DDBJ databases">
        <authorList>
            <person name="Genoscope - CEA"/>
        </authorList>
    </citation>
    <scope>NUCLEOTIDE SEQUENCE [LARGE SCALE GENOMIC DNA]</scope>
    <source>
        <strain evidence="2">AM13 / DSM 14728</strain>
    </source>
</reference>
<accession>L0RBG9</accession>
<dbReference type="PATRIC" id="fig|1121451.3.peg.2097"/>
<dbReference type="OrthoDB" id="197113at2"/>
<dbReference type="RefSeq" id="WP_015336739.1">
    <property type="nucleotide sequence ID" value="NC_020055.1"/>
</dbReference>
<name>L0RBG9_9BACT</name>
<dbReference type="Pfam" id="PF02597">
    <property type="entry name" value="ThiS"/>
    <property type="match status" value="1"/>
</dbReference>
<evidence type="ECO:0000313" key="1">
    <source>
        <dbReference type="EMBL" id="CCO24138.1"/>
    </source>
</evidence>
<dbReference type="InterPro" id="IPR012675">
    <property type="entry name" value="Beta-grasp_dom_sf"/>
</dbReference>
<dbReference type="CDD" id="cd00565">
    <property type="entry name" value="Ubl_ThiS"/>
    <property type="match status" value="1"/>
</dbReference>
<dbReference type="InterPro" id="IPR010035">
    <property type="entry name" value="Thi_S"/>
</dbReference>
<keyword evidence="2" id="KW-1185">Reference proteome</keyword>
<dbReference type="EMBL" id="FO203522">
    <property type="protein sequence ID" value="CCO24138.1"/>
    <property type="molecule type" value="Genomic_DNA"/>
</dbReference>
<protein>
    <submittedName>
        <fullName evidence="1">Thiamine biosynthesis protein ThiS</fullName>
    </submittedName>
</protein>
<dbReference type="PANTHER" id="PTHR34472">
    <property type="entry name" value="SULFUR CARRIER PROTEIN THIS"/>
    <property type="match status" value="1"/>
</dbReference>
<dbReference type="Proteomes" id="UP000010808">
    <property type="component" value="Chromosome"/>
</dbReference>
<dbReference type="Gene3D" id="3.10.20.30">
    <property type="match status" value="1"/>
</dbReference>
<dbReference type="KEGG" id="dhy:DESAM_21865"/>